<keyword evidence="8" id="KW-0560">Oxidoreductase</keyword>
<organism evidence="9 10">
    <name type="scientific">Stichopus japonicus</name>
    <name type="common">Sea cucumber</name>
    <dbReference type="NCBI Taxonomy" id="307972"/>
    <lineage>
        <taxon>Eukaryota</taxon>
        <taxon>Metazoa</taxon>
        <taxon>Echinodermata</taxon>
        <taxon>Eleutherozoa</taxon>
        <taxon>Echinozoa</taxon>
        <taxon>Holothuroidea</taxon>
        <taxon>Aspidochirotacea</taxon>
        <taxon>Aspidochirotida</taxon>
        <taxon>Stichopodidae</taxon>
        <taxon>Apostichopus</taxon>
    </lineage>
</organism>
<dbReference type="STRING" id="307972.A0A2G8L4H1"/>
<dbReference type="InterPro" id="IPR017972">
    <property type="entry name" value="Cyt_P450_CS"/>
</dbReference>
<dbReference type="GO" id="GO:0004497">
    <property type="term" value="F:monooxygenase activity"/>
    <property type="evidence" value="ECO:0007669"/>
    <property type="project" value="UniProtKB-KW"/>
</dbReference>
<feature type="binding site" description="axial binding residue" evidence="7">
    <location>
        <position position="58"/>
    </location>
    <ligand>
        <name>heme</name>
        <dbReference type="ChEBI" id="CHEBI:30413"/>
    </ligand>
    <ligandPart>
        <name>Fe</name>
        <dbReference type="ChEBI" id="CHEBI:18248"/>
    </ligandPart>
</feature>
<dbReference type="InterPro" id="IPR036396">
    <property type="entry name" value="Cyt_P450_sf"/>
</dbReference>
<dbReference type="GO" id="GO:0005506">
    <property type="term" value="F:iron ion binding"/>
    <property type="evidence" value="ECO:0007669"/>
    <property type="project" value="InterPro"/>
</dbReference>
<keyword evidence="7 8" id="KW-0349">Heme</keyword>
<dbReference type="InterPro" id="IPR002403">
    <property type="entry name" value="Cyt_P450_E_grp-IV"/>
</dbReference>
<gene>
    <name evidence="9" type="ORF">BSL78_07893</name>
</gene>
<dbReference type="PANTHER" id="PTHR24291">
    <property type="entry name" value="CYTOCHROME P450 FAMILY 4"/>
    <property type="match status" value="1"/>
</dbReference>
<dbReference type="PANTHER" id="PTHR24291:SF189">
    <property type="entry name" value="CYTOCHROME P450 4C3-RELATED"/>
    <property type="match status" value="1"/>
</dbReference>
<keyword evidence="4" id="KW-0256">Endoplasmic reticulum</keyword>
<protein>
    <submittedName>
        <fullName evidence="9">Putative cytochrome P450</fullName>
    </submittedName>
</protein>
<dbReference type="Gene3D" id="1.10.630.10">
    <property type="entry name" value="Cytochrome P450"/>
    <property type="match status" value="1"/>
</dbReference>
<evidence type="ECO:0000256" key="8">
    <source>
        <dbReference type="RuleBase" id="RU000461"/>
    </source>
</evidence>
<dbReference type="OrthoDB" id="1470350at2759"/>
<keyword evidence="5 7" id="KW-0408">Iron</keyword>
<comment type="subcellular location">
    <subcellularLocation>
        <location evidence="1">Endoplasmic reticulum membrane</location>
    </subcellularLocation>
</comment>
<evidence type="ECO:0000256" key="2">
    <source>
        <dbReference type="ARBA" id="ARBA00010617"/>
    </source>
</evidence>
<reference evidence="9 10" key="1">
    <citation type="journal article" date="2017" name="PLoS Biol.">
        <title>The sea cucumber genome provides insights into morphological evolution and visceral regeneration.</title>
        <authorList>
            <person name="Zhang X."/>
            <person name="Sun L."/>
            <person name="Yuan J."/>
            <person name="Sun Y."/>
            <person name="Gao Y."/>
            <person name="Zhang L."/>
            <person name="Li S."/>
            <person name="Dai H."/>
            <person name="Hamel J.F."/>
            <person name="Liu C."/>
            <person name="Yu Y."/>
            <person name="Liu S."/>
            <person name="Lin W."/>
            <person name="Guo K."/>
            <person name="Jin S."/>
            <person name="Xu P."/>
            <person name="Storey K.B."/>
            <person name="Huan P."/>
            <person name="Zhang T."/>
            <person name="Zhou Y."/>
            <person name="Zhang J."/>
            <person name="Lin C."/>
            <person name="Li X."/>
            <person name="Xing L."/>
            <person name="Huo D."/>
            <person name="Sun M."/>
            <person name="Wang L."/>
            <person name="Mercier A."/>
            <person name="Li F."/>
            <person name="Yang H."/>
            <person name="Xiang J."/>
        </authorList>
    </citation>
    <scope>NUCLEOTIDE SEQUENCE [LARGE SCALE GENOMIC DNA]</scope>
    <source>
        <strain evidence="9">Shaxun</strain>
        <tissue evidence="9">Muscle</tissue>
    </source>
</reference>
<feature type="non-terminal residue" evidence="9">
    <location>
        <position position="1"/>
    </location>
</feature>
<dbReference type="InterPro" id="IPR050196">
    <property type="entry name" value="Cytochrome_P450_Monoox"/>
</dbReference>
<comment type="similarity">
    <text evidence="2 8">Belongs to the cytochrome P450 family.</text>
</comment>
<keyword evidence="8" id="KW-0503">Monooxygenase</keyword>
<evidence type="ECO:0000256" key="5">
    <source>
        <dbReference type="ARBA" id="ARBA00023004"/>
    </source>
</evidence>
<dbReference type="PROSITE" id="PS00086">
    <property type="entry name" value="CYTOCHROME_P450"/>
    <property type="match status" value="1"/>
</dbReference>
<evidence type="ECO:0000256" key="1">
    <source>
        <dbReference type="ARBA" id="ARBA00004586"/>
    </source>
</evidence>
<evidence type="ECO:0000256" key="4">
    <source>
        <dbReference type="ARBA" id="ARBA00022824"/>
    </source>
</evidence>
<dbReference type="PRINTS" id="PR00465">
    <property type="entry name" value="EP450IV"/>
</dbReference>
<keyword evidence="10" id="KW-1185">Reference proteome</keyword>
<comment type="caution">
    <text evidence="9">The sequence shown here is derived from an EMBL/GenBank/DDBJ whole genome shotgun (WGS) entry which is preliminary data.</text>
</comment>
<dbReference type="Proteomes" id="UP000230750">
    <property type="component" value="Unassembled WGS sequence"/>
</dbReference>
<dbReference type="GO" id="GO:0020037">
    <property type="term" value="F:heme binding"/>
    <property type="evidence" value="ECO:0007669"/>
    <property type="project" value="InterPro"/>
</dbReference>
<proteinExistence type="inferred from homology"/>
<dbReference type="EMBL" id="MRZV01000223">
    <property type="protein sequence ID" value="PIK55163.1"/>
    <property type="molecule type" value="Genomic_DNA"/>
</dbReference>
<accession>A0A2G8L4H1</accession>
<dbReference type="GO" id="GO:0005789">
    <property type="term" value="C:endoplasmic reticulum membrane"/>
    <property type="evidence" value="ECO:0007669"/>
    <property type="project" value="UniProtKB-SubCell"/>
</dbReference>
<dbReference type="GO" id="GO:0016705">
    <property type="term" value="F:oxidoreductase activity, acting on paired donors, with incorporation or reduction of molecular oxygen"/>
    <property type="evidence" value="ECO:0007669"/>
    <property type="project" value="InterPro"/>
</dbReference>
<sequence length="112" mass="12971">GTILPKGTPVWMGYYWLHRDPKHFPDPEKFDPDRFLPENSKNRPHFSFLPFSAGHRNCIGQKFAIMEQKCIMATVLRQVKMTSTQTRDELGLVGELVLRASKGIYIKISHRD</sequence>
<evidence type="ECO:0000256" key="3">
    <source>
        <dbReference type="ARBA" id="ARBA00022723"/>
    </source>
</evidence>
<dbReference type="InterPro" id="IPR001128">
    <property type="entry name" value="Cyt_P450"/>
</dbReference>
<evidence type="ECO:0000256" key="7">
    <source>
        <dbReference type="PIRSR" id="PIRSR602403-1"/>
    </source>
</evidence>
<evidence type="ECO:0000256" key="6">
    <source>
        <dbReference type="ARBA" id="ARBA00023136"/>
    </source>
</evidence>
<dbReference type="Pfam" id="PF00067">
    <property type="entry name" value="p450"/>
    <property type="match status" value="1"/>
</dbReference>
<name>A0A2G8L4H1_STIJA</name>
<keyword evidence="6" id="KW-0472">Membrane</keyword>
<dbReference type="SUPFAM" id="SSF48264">
    <property type="entry name" value="Cytochrome P450"/>
    <property type="match status" value="1"/>
</dbReference>
<evidence type="ECO:0000313" key="10">
    <source>
        <dbReference type="Proteomes" id="UP000230750"/>
    </source>
</evidence>
<comment type="cofactor">
    <cofactor evidence="7">
        <name>heme</name>
        <dbReference type="ChEBI" id="CHEBI:30413"/>
    </cofactor>
</comment>
<keyword evidence="3 7" id="KW-0479">Metal-binding</keyword>
<evidence type="ECO:0000313" key="9">
    <source>
        <dbReference type="EMBL" id="PIK55163.1"/>
    </source>
</evidence>
<dbReference type="AlphaFoldDB" id="A0A2G8L4H1"/>